<gene>
    <name evidence="2" type="ORF">MFU01_83250</name>
    <name evidence="3" type="ORF">SAMN05443572_116116</name>
</gene>
<evidence type="ECO:0000256" key="1">
    <source>
        <dbReference type="SAM" id="MobiDB-lite"/>
    </source>
</evidence>
<evidence type="ECO:0000313" key="3">
    <source>
        <dbReference type="EMBL" id="SEU41181.1"/>
    </source>
</evidence>
<evidence type="ECO:0000313" key="5">
    <source>
        <dbReference type="Proteomes" id="UP000321514"/>
    </source>
</evidence>
<dbReference type="Proteomes" id="UP000183760">
    <property type="component" value="Unassembled WGS sequence"/>
</dbReference>
<dbReference type="RefSeq" id="WP_074959184.1">
    <property type="nucleotide sequence ID" value="NZ_BJXR01000077.1"/>
</dbReference>
<evidence type="ECO:0000313" key="4">
    <source>
        <dbReference type="Proteomes" id="UP000183760"/>
    </source>
</evidence>
<dbReference type="OrthoDB" id="5382034at2"/>
<name>A0A511TJ91_MYXFU</name>
<feature type="region of interest" description="Disordered" evidence="1">
    <location>
        <begin position="37"/>
        <end position="63"/>
    </location>
</feature>
<proteinExistence type="predicted"/>
<accession>A0A511TJ91</accession>
<evidence type="ECO:0008006" key="6">
    <source>
        <dbReference type="Google" id="ProtNLM"/>
    </source>
</evidence>
<keyword evidence="4" id="KW-1185">Reference proteome</keyword>
<dbReference type="AlphaFoldDB" id="A0A511TJ91"/>
<dbReference type="Proteomes" id="UP000321514">
    <property type="component" value="Unassembled WGS sequence"/>
</dbReference>
<dbReference type="PROSITE" id="PS51257">
    <property type="entry name" value="PROKAR_LIPOPROTEIN"/>
    <property type="match status" value="1"/>
</dbReference>
<sequence length="395" mass="43427">MRMRHALPLVLLASGCALEPETPVFLSGTVLETDGTPWRGGPLTLMRPRKLPGTQPLPGEPPTGQPTLAYEPWAQVTPDADGLFLHELSARDTGADLLERPSPWASLKNFQLHLPPVDGARDFLAIHFMLDVDLPPLRRWDSRVQAHPDATGVRLSWVDVPALADIPPHLYSVQARGEWGVVWTQDTRSGEAFLGPEMLEDFAPPLAYVQAHARGQRSWIQSVLEYTDVHEAPPVPLPFTGVVPVSRGQPCETDAVVDPCPFTDGKLESKRVPISRFGSLEDELVLRLREPTRPRRVLIRGHTGTRPQEVFHVEGSLEGGAWVVLGQSAPASELGDAPYTDDVNTQFSFERDVDIPLAEGAPLVDKVRVYSLGSVPGLPTPSRGYFTQLREVSIF</sequence>
<dbReference type="EMBL" id="BJXR01000077">
    <property type="protein sequence ID" value="GEN13288.1"/>
    <property type="molecule type" value="Genomic_DNA"/>
</dbReference>
<reference evidence="3 4" key="1">
    <citation type="submission" date="2016-10" db="EMBL/GenBank/DDBJ databases">
        <authorList>
            <person name="Varghese N."/>
            <person name="Submissions S."/>
        </authorList>
    </citation>
    <scope>NUCLEOTIDE SEQUENCE [LARGE SCALE GENOMIC DNA]</scope>
    <source>
        <strain evidence="3 4">DSM 16525</strain>
    </source>
</reference>
<evidence type="ECO:0000313" key="2">
    <source>
        <dbReference type="EMBL" id="GEN13288.1"/>
    </source>
</evidence>
<organism evidence="2 5">
    <name type="scientific">Myxococcus fulvus</name>
    <dbReference type="NCBI Taxonomy" id="33"/>
    <lineage>
        <taxon>Bacteria</taxon>
        <taxon>Pseudomonadati</taxon>
        <taxon>Myxococcota</taxon>
        <taxon>Myxococcia</taxon>
        <taxon>Myxococcales</taxon>
        <taxon>Cystobacterineae</taxon>
        <taxon>Myxococcaceae</taxon>
        <taxon>Myxococcus</taxon>
    </lineage>
</organism>
<protein>
    <recommendedName>
        <fullName evidence="6">Lipoprotein</fullName>
    </recommendedName>
</protein>
<comment type="caution">
    <text evidence="2">The sequence shown here is derived from an EMBL/GenBank/DDBJ whole genome shotgun (WGS) entry which is preliminary data.</text>
</comment>
<dbReference type="EMBL" id="FOIB01000016">
    <property type="protein sequence ID" value="SEU41181.1"/>
    <property type="molecule type" value="Genomic_DNA"/>
</dbReference>
<reference evidence="2 5" key="2">
    <citation type="submission" date="2019-07" db="EMBL/GenBank/DDBJ databases">
        <title>Whole genome shotgun sequence of Myxococcus fulvus NBRC 100333.</title>
        <authorList>
            <person name="Hosoyama A."/>
            <person name="Uohara A."/>
            <person name="Ohji S."/>
            <person name="Ichikawa N."/>
        </authorList>
    </citation>
    <scope>NUCLEOTIDE SEQUENCE [LARGE SCALE GENOMIC DNA]</scope>
    <source>
        <strain evidence="2 5">NBRC 100333</strain>
    </source>
</reference>
<dbReference type="STRING" id="1334629.MFUL124B02_42230"/>